<keyword evidence="2" id="KW-1185">Reference proteome</keyword>
<dbReference type="EMBL" id="JAVRFI010000005">
    <property type="protein sequence ID" value="MDT0449735.1"/>
    <property type="molecule type" value="Genomic_DNA"/>
</dbReference>
<proteinExistence type="predicted"/>
<evidence type="ECO:0000313" key="2">
    <source>
        <dbReference type="Proteomes" id="UP001180531"/>
    </source>
</evidence>
<dbReference type="RefSeq" id="WP_311610211.1">
    <property type="nucleotide sequence ID" value="NZ_JAVRFI010000005.1"/>
</dbReference>
<dbReference type="Proteomes" id="UP001180531">
    <property type="component" value="Unassembled WGS sequence"/>
</dbReference>
<gene>
    <name evidence="1" type="ORF">RM609_11715</name>
</gene>
<comment type="caution">
    <text evidence="1">The sequence shown here is derived from an EMBL/GenBank/DDBJ whole genome shotgun (WGS) entry which is preliminary data.</text>
</comment>
<evidence type="ECO:0000313" key="1">
    <source>
        <dbReference type="EMBL" id="MDT0449735.1"/>
    </source>
</evidence>
<organism evidence="1 2">
    <name type="scientific">Streptomyces hesseae</name>
    <dbReference type="NCBI Taxonomy" id="3075519"/>
    <lineage>
        <taxon>Bacteria</taxon>
        <taxon>Bacillati</taxon>
        <taxon>Actinomycetota</taxon>
        <taxon>Actinomycetes</taxon>
        <taxon>Kitasatosporales</taxon>
        <taxon>Streptomycetaceae</taxon>
        <taxon>Streptomyces</taxon>
    </lineage>
</organism>
<name>A0ABU2SNU2_9ACTN</name>
<sequence length="56" mass="6453">MAKDKDMDDKRQQLSDDARFFLSGLPRADRDKALRERTAKQLDEAGKEVRSALTEE</sequence>
<reference evidence="1" key="1">
    <citation type="submission" date="2024-05" db="EMBL/GenBank/DDBJ databases">
        <title>30 novel species of actinomycetes from the DSMZ collection.</title>
        <authorList>
            <person name="Nouioui I."/>
        </authorList>
    </citation>
    <scope>NUCLEOTIDE SEQUENCE</scope>
    <source>
        <strain evidence="1">DSM 40473</strain>
    </source>
</reference>
<protein>
    <submittedName>
        <fullName evidence="1">Uncharacterized protein</fullName>
    </submittedName>
</protein>
<accession>A0ABU2SNU2</accession>